<evidence type="ECO:0000256" key="2">
    <source>
        <dbReference type="ARBA" id="ARBA00022801"/>
    </source>
</evidence>
<dbReference type="InterPro" id="IPR001579">
    <property type="entry name" value="Glyco_hydro_18_chit_AS"/>
</dbReference>
<dbReference type="InterPro" id="IPR050542">
    <property type="entry name" value="Glycosyl_Hydrlase18_Chitinase"/>
</dbReference>
<dbReference type="Proteomes" id="UP000040578">
    <property type="component" value="Unassembled WGS sequence"/>
</dbReference>
<keyword evidence="9" id="KW-1185">Reference proteome</keyword>
<comment type="similarity">
    <text evidence="5">Belongs to the glycosyl hydrolase 18 family.</text>
</comment>
<evidence type="ECO:0000313" key="9">
    <source>
        <dbReference type="Proteomes" id="UP000040578"/>
    </source>
</evidence>
<feature type="domain" description="GH18" evidence="7">
    <location>
        <begin position="47"/>
        <end position="344"/>
    </location>
</feature>
<evidence type="ECO:0000256" key="3">
    <source>
        <dbReference type="ARBA" id="ARBA00023295"/>
    </source>
</evidence>
<dbReference type="PROSITE" id="PS01095">
    <property type="entry name" value="GH18_1"/>
    <property type="match status" value="1"/>
</dbReference>
<dbReference type="CDD" id="cd02871">
    <property type="entry name" value="GH18_chitinase_D-like"/>
    <property type="match status" value="1"/>
</dbReference>
<dbReference type="EC" id="3.2.1.14" evidence="1"/>
<name>A0ABM9S5X9_9GAMM</name>
<dbReference type="Gene3D" id="3.20.20.80">
    <property type="entry name" value="Glycosidases"/>
    <property type="match status" value="1"/>
</dbReference>
<evidence type="ECO:0000256" key="5">
    <source>
        <dbReference type="RuleBase" id="RU004453"/>
    </source>
</evidence>
<feature type="signal peptide" evidence="6">
    <location>
        <begin position="1"/>
        <end position="29"/>
    </location>
</feature>
<dbReference type="InterPro" id="IPR017853">
    <property type="entry name" value="GH"/>
</dbReference>
<evidence type="ECO:0000313" key="8">
    <source>
        <dbReference type="EMBL" id="CNE26027.1"/>
    </source>
</evidence>
<dbReference type="GO" id="GO:0008843">
    <property type="term" value="F:endochitinase activity"/>
    <property type="evidence" value="ECO:0007669"/>
    <property type="project" value="UniProtKB-EC"/>
</dbReference>
<feature type="chain" id="PRO_5045983417" description="chitinase" evidence="6">
    <location>
        <begin position="30"/>
        <end position="352"/>
    </location>
</feature>
<dbReference type="PANTHER" id="PTHR45708">
    <property type="entry name" value="ENDOCHITINASE"/>
    <property type="match status" value="1"/>
</dbReference>
<reference evidence="8 9" key="1">
    <citation type="submission" date="2015-03" db="EMBL/GenBank/DDBJ databases">
        <authorList>
            <consortium name="Pathogen Informatics"/>
            <person name="Murphy D."/>
        </authorList>
    </citation>
    <scope>NUCLEOTIDE SEQUENCE [LARGE SCALE GENOMIC DNA]</scope>
    <source>
        <strain evidence="9">type strain: CIP110231</strain>
    </source>
</reference>
<comment type="caution">
    <text evidence="8">The sequence shown here is derived from an EMBL/GenBank/DDBJ whole genome shotgun (WGS) entry which is preliminary data.</text>
</comment>
<keyword evidence="2 4" id="KW-0378">Hydrolase</keyword>
<organism evidence="8 9">
    <name type="scientific">Yersinia nurmii</name>
    <dbReference type="NCBI Taxonomy" id="685706"/>
    <lineage>
        <taxon>Bacteria</taxon>
        <taxon>Pseudomonadati</taxon>
        <taxon>Pseudomonadota</taxon>
        <taxon>Gammaproteobacteria</taxon>
        <taxon>Enterobacterales</taxon>
        <taxon>Yersiniaceae</taxon>
        <taxon>Yersinia</taxon>
    </lineage>
</organism>
<evidence type="ECO:0000256" key="1">
    <source>
        <dbReference type="ARBA" id="ARBA00012729"/>
    </source>
</evidence>
<sequence>MKPINCKKNLITILTLCTLFGFSHSSAFAAPVVNDDASVMPSLVNKKIMAGFWHNWDSQESIGYQGGYPKNIKINETPAAFNVVIASFMKGSGIPTFKPYNATDAEFRAQIGELNKQGRAVLISLGGADAHVALNNGQEQAFADEIIRLVETYGFDGLDIDLEQTAINAANNTTVIPAALKIVRAHYEQQGKHFIISMAPEFPYLTTGRPYTTYINALDGVYDFIAPQLYNQGGDGVWVEEVNLWLAQNNDAKKYEFLYYMADSIVNGKRGFIKIPADKLVLGLPSNVDAAASGTVKNPQDVYRAFADLEKAGTPIKGLMTWSVNWDQGKDKAGNAYNQAFAKAYTDLIHGQ</sequence>
<dbReference type="Pfam" id="PF00704">
    <property type="entry name" value="Glyco_hydro_18"/>
    <property type="match status" value="1"/>
</dbReference>
<evidence type="ECO:0000259" key="7">
    <source>
        <dbReference type="PROSITE" id="PS51910"/>
    </source>
</evidence>
<keyword evidence="3 4" id="KW-0326">Glycosidase</keyword>
<accession>A0ABM9S5X9</accession>
<dbReference type="InterPro" id="IPR011583">
    <property type="entry name" value="Chitinase_II/V-like_cat"/>
</dbReference>
<keyword evidence="6" id="KW-0732">Signal</keyword>
<dbReference type="PANTHER" id="PTHR45708:SF49">
    <property type="entry name" value="ENDOCHITINASE"/>
    <property type="match status" value="1"/>
</dbReference>
<dbReference type="SMART" id="SM00636">
    <property type="entry name" value="Glyco_18"/>
    <property type="match status" value="1"/>
</dbReference>
<proteinExistence type="inferred from homology"/>
<evidence type="ECO:0000256" key="6">
    <source>
        <dbReference type="SAM" id="SignalP"/>
    </source>
</evidence>
<evidence type="ECO:0000256" key="4">
    <source>
        <dbReference type="RuleBase" id="RU000489"/>
    </source>
</evidence>
<dbReference type="InterPro" id="IPR001223">
    <property type="entry name" value="Glyco_hydro18_cat"/>
</dbReference>
<gene>
    <name evidence="8" type="primary">chiD</name>
    <name evidence="8" type="ORF">ERS137967_01136</name>
</gene>
<dbReference type="SUPFAM" id="SSF51445">
    <property type="entry name" value="(Trans)glycosidases"/>
    <property type="match status" value="1"/>
</dbReference>
<dbReference type="EMBL" id="CPYD01000003">
    <property type="protein sequence ID" value="CNE26027.1"/>
    <property type="molecule type" value="Genomic_DNA"/>
</dbReference>
<dbReference type="PROSITE" id="PS51910">
    <property type="entry name" value="GH18_2"/>
    <property type="match status" value="1"/>
</dbReference>
<protein>
    <recommendedName>
        <fullName evidence="1">chitinase</fullName>
        <ecNumber evidence="1">3.2.1.14</ecNumber>
    </recommendedName>
</protein>